<dbReference type="RefSeq" id="WP_215627469.1">
    <property type="nucleotide sequence ID" value="NZ_CP067089.2"/>
</dbReference>
<organism evidence="3 4">
    <name type="scientific">Breznakiella homolactica</name>
    <dbReference type="NCBI Taxonomy" id="2798577"/>
    <lineage>
        <taxon>Bacteria</taxon>
        <taxon>Pseudomonadati</taxon>
        <taxon>Spirochaetota</taxon>
        <taxon>Spirochaetia</taxon>
        <taxon>Spirochaetales</taxon>
        <taxon>Breznakiellaceae</taxon>
        <taxon>Breznakiella</taxon>
    </lineage>
</organism>
<dbReference type="InterPro" id="IPR050282">
    <property type="entry name" value="Cycloisomerase_2"/>
</dbReference>
<evidence type="ECO:0000313" key="4">
    <source>
        <dbReference type="Proteomes" id="UP000595917"/>
    </source>
</evidence>
<keyword evidence="2" id="KW-0313">Glucose metabolism</keyword>
<proteinExistence type="inferred from homology"/>
<dbReference type="Proteomes" id="UP000595917">
    <property type="component" value="Chromosome"/>
</dbReference>
<accession>A0A7T7XPK0</accession>
<dbReference type="EMBL" id="CP067089">
    <property type="protein sequence ID" value="QQO10165.1"/>
    <property type="molecule type" value="Genomic_DNA"/>
</dbReference>
<keyword evidence="4" id="KW-1185">Reference proteome</keyword>
<comment type="similarity">
    <text evidence="1">Belongs to the cycloisomerase 2 family.</text>
</comment>
<dbReference type="SUPFAM" id="SSF51004">
    <property type="entry name" value="C-terminal (heme d1) domain of cytochrome cd1-nitrite reductase"/>
    <property type="match status" value="1"/>
</dbReference>
<dbReference type="PANTHER" id="PTHR30344:SF1">
    <property type="entry name" value="6-PHOSPHOGLUCONOLACTONASE"/>
    <property type="match status" value="1"/>
</dbReference>
<sequence>MKKTAGYLGAYTEDSYSGKAEGIYTFTFDTDTGEAGSFSLAARSVNPSYLCLHPSGNFLYAVNELGGPGSGEVSAYAVGPGAQELSFLNRVPSEGDDPCHCICTSAGDRLLAANYSSGSAAVFPVNAGGSLGKALQVLRFSGSGPNKKRQETPHAHSVFFDAEGRFAFVCDLGTDRIMAYSCVPGPRLTAAEVPWFSAAPGAGPRHAAFHGSGKFCYLFNELDSTIYVLGYEPSAGSFAKIQEISALPAGSAAESLGAAIAVSPDGRFLYASNRGHNSIAVFRIDPGAGTLSAVDWVASGGLFPRDFTLDSTGRFLLCCNRHSHNLTVFRINSGTGVPGMLKSYEVPSPVCVKLG</sequence>
<dbReference type="InterPro" id="IPR015943">
    <property type="entry name" value="WD40/YVTN_repeat-like_dom_sf"/>
</dbReference>
<keyword evidence="2" id="KW-0119">Carbohydrate metabolism</keyword>
<name>A0A7T7XPK0_9SPIR</name>
<protein>
    <submittedName>
        <fullName evidence="3">Lactonase family protein</fullName>
    </submittedName>
</protein>
<dbReference type="KEGG" id="bhc:JFL75_04385"/>
<reference evidence="3" key="1">
    <citation type="submission" date="2021-01" db="EMBL/GenBank/DDBJ databases">
        <title>Description of Breznakiella homolactica.</title>
        <authorList>
            <person name="Song Y."/>
            <person name="Brune A."/>
        </authorList>
    </citation>
    <scope>NUCLEOTIDE SEQUENCE</scope>
    <source>
        <strain evidence="3">RmG30</strain>
    </source>
</reference>
<dbReference type="AlphaFoldDB" id="A0A7T7XPK0"/>
<evidence type="ECO:0000256" key="2">
    <source>
        <dbReference type="ARBA" id="ARBA00022526"/>
    </source>
</evidence>
<dbReference type="InterPro" id="IPR011048">
    <property type="entry name" value="Haem_d1_sf"/>
</dbReference>
<dbReference type="InterPro" id="IPR019405">
    <property type="entry name" value="Lactonase_7-beta_prop"/>
</dbReference>
<dbReference type="Gene3D" id="2.130.10.10">
    <property type="entry name" value="YVTN repeat-like/Quinoprotein amine dehydrogenase"/>
    <property type="match status" value="1"/>
</dbReference>
<dbReference type="PANTHER" id="PTHR30344">
    <property type="entry name" value="6-PHOSPHOGLUCONOLACTONASE-RELATED"/>
    <property type="match status" value="1"/>
</dbReference>
<dbReference type="GO" id="GO:0006006">
    <property type="term" value="P:glucose metabolic process"/>
    <property type="evidence" value="ECO:0007669"/>
    <property type="project" value="UniProtKB-KW"/>
</dbReference>
<evidence type="ECO:0000313" key="3">
    <source>
        <dbReference type="EMBL" id="QQO10165.1"/>
    </source>
</evidence>
<gene>
    <name evidence="3" type="ORF">JFL75_04385</name>
</gene>
<dbReference type="Pfam" id="PF10282">
    <property type="entry name" value="Lactonase"/>
    <property type="match status" value="1"/>
</dbReference>
<evidence type="ECO:0000256" key="1">
    <source>
        <dbReference type="ARBA" id="ARBA00005564"/>
    </source>
</evidence>
<dbReference type="FunFam" id="2.130.10.10:FF:000306">
    <property type="entry name" value="3-carboxymuconate cyclase"/>
    <property type="match status" value="1"/>
</dbReference>
<dbReference type="GO" id="GO:0017057">
    <property type="term" value="F:6-phosphogluconolactonase activity"/>
    <property type="evidence" value="ECO:0007669"/>
    <property type="project" value="TreeGrafter"/>
</dbReference>
<dbReference type="GO" id="GO:0005829">
    <property type="term" value="C:cytosol"/>
    <property type="evidence" value="ECO:0007669"/>
    <property type="project" value="TreeGrafter"/>
</dbReference>